<evidence type="ECO:0000256" key="1">
    <source>
        <dbReference type="SAM" id="MobiDB-lite"/>
    </source>
</evidence>
<dbReference type="Gene3D" id="3.10.350.10">
    <property type="entry name" value="LysM domain"/>
    <property type="match status" value="1"/>
</dbReference>
<dbReference type="Proteomes" id="UP000268192">
    <property type="component" value="Chromosome"/>
</dbReference>
<evidence type="ECO:0000313" key="4">
    <source>
        <dbReference type="EMBL" id="AZN72491.1"/>
    </source>
</evidence>
<protein>
    <submittedName>
        <fullName evidence="4">LysM peptidoglycan-binding domain-containing protein</fullName>
    </submittedName>
</protein>
<evidence type="ECO:0000313" key="5">
    <source>
        <dbReference type="Proteomes" id="UP000268192"/>
    </source>
</evidence>
<dbReference type="CDD" id="cd00118">
    <property type="entry name" value="LysM"/>
    <property type="match status" value="1"/>
</dbReference>
<dbReference type="SUPFAM" id="SSF54106">
    <property type="entry name" value="LysM domain"/>
    <property type="match status" value="1"/>
</dbReference>
<dbReference type="Pfam" id="PF01476">
    <property type="entry name" value="LysM"/>
    <property type="match status" value="2"/>
</dbReference>
<evidence type="ECO:0000259" key="3">
    <source>
        <dbReference type="PROSITE" id="PS51782"/>
    </source>
</evidence>
<organism evidence="4 5">
    <name type="scientific">Georhizobium profundi</name>
    <dbReference type="NCBI Taxonomy" id="2341112"/>
    <lineage>
        <taxon>Bacteria</taxon>
        <taxon>Pseudomonadati</taxon>
        <taxon>Pseudomonadota</taxon>
        <taxon>Alphaproteobacteria</taxon>
        <taxon>Hyphomicrobiales</taxon>
        <taxon>Rhizobiaceae</taxon>
        <taxon>Georhizobium</taxon>
    </lineage>
</organism>
<feature type="signal peptide" evidence="2">
    <location>
        <begin position="1"/>
        <end position="29"/>
    </location>
</feature>
<evidence type="ECO:0000256" key="2">
    <source>
        <dbReference type="SAM" id="SignalP"/>
    </source>
</evidence>
<keyword evidence="5" id="KW-1185">Reference proteome</keyword>
<dbReference type="InterPro" id="IPR018392">
    <property type="entry name" value="LysM"/>
</dbReference>
<gene>
    <name evidence="4" type="ORF">D5400_15530</name>
</gene>
<keyword evidence="2" id="KW-0732">Signal</keyword>
<proteinExistence type="predicted"/>
<dbReference type="PROSITE" id="PS51782">
    <property type="entry name" value="LYSM"/>
    <property type="match status" value="1"/>
</dbReference>
<feature type="chain" id="PRO_5019537414" evidence="2">
    <location>
        <begin position="30"/>
        <end position="189"/>
    </location>
</feature>
<sequence>MSILNKPMMRPVNRRIGGAFVAAAMVFSAAPLPGFGTDALAQCTARTQTGVGTNAVALAQRCGTTVGDLRRANPGRDLNQPGLLRIPGGRTSAVPDSLNNEIAPRQGLNATRQAPVVQPSPTFRQPGEAPMRRSSPDAGGNGSYAIRRGDTLSGIAASAGVPLNALMRANPGIQPNRLSVGQAIVIPAS</sequence>
<dbReference type="KEGG" id="abaw:D5400_15530"/>
<dbReference type="EMBL" id="CP032509">
    <property type="protein sequence ID" value="AZN72491.1"/>
    <property type="molecule type" value="Genomic_DNA"/>
</dbReference>
<dbReference type="InterPro" id="IPR036779">
    <property type="entry name" value="LysM_dom_sf"/>
</dbReference>
<dbReference type="SMART" id="SM00257">
    <property type="entry name" value="LysM"/>
    <property type="match status" value="1"/>
</dbReference>
<feature type="region of interest" description="Disordered" evidence="1">
    <location>
        <begin position="74"/>
        <end position="146"/>
    </location>
</feature>
<accession>A0A3S9B6M5</accession>
<dbReference type="AlphaFoldDB" id="A0A3S9B6M5"/>
<reference evidence="4 5" key="1">
    <citation type="submission" date="2018-09" db="EMBL/GenBank/DDBJ databases">
        <title>Marinorhizobium profundi gen. nov., sp. nov., isolated from a deep-sea sediment sample from the New Britain Trench and proposal of Marinorhizobiaceae fam. nov. in the order Rhizobiales of the class Alphaproteobacteria.</title>
        <authorList>
            <person name="Cao J."/>
        </authorList>
    </citation>
    <scope>NUCLEOTIDE SEQUENCE [LARGE SCALE GENOMIC DNA]</scope>
    <source>
        <strain evidence="4 5">WS11</strain>
    </source>
</reference>
<name>A0A3S9B6M5_9HYPH</name>
<feature type="domain" description="LysM" evidence="3">
    <location>
        <begin position="142"/>
        <end position="186"/>
    </location>
</feature>